<feature type="compositionally biased region" description="Polar residues" evidence="1">
    <location>
        <begin position="351"/>
        <end position="371"/>
    </location>
</feature>
<name>A0AAV4GGX2_9GAST</name>
<reference evidence="3 4" key="1">
    <citation type="journal article" date="2021" name="Elife">
        <title>Chloroplast acquisition without the gene transfer in kleptoplastic sea slugs, Plakobranchus ocellatus.</title>
        <authorList>
            <person name="Maeda T."/>
            <person name="Takahashi S."/>
            <person name="Yoshida T."/>
            <person name="Shimamura S."/>
            <person name="Takaki Y."/>
            <person name="Nagai Y."/>
            <person name="Toyoda A."/>
            <person name="Suzuki Y."/>
            <person name="Arimoto A."/>
            <person name="Ishii H."/>
            <person name="Satoh N."/>
            <person name="Nishiyama T."/>
            <person name="Hasebe M."/>
            <person name="Maruyama T."/>
            <person name="Minagawa J."/>
            <person name="Obokata J."/>
            <person name="Shigenobu S."/>
        </authorList>
    </citation>
    <scope>NUCLEOTIDE SEQUENCE [LARGE SCALE GENOMIC DNA]</scope>
</reference>
<feature type="transmembrane region" description="Helical" evidence="2">
    <location>
        <begin position="234"/>
        <end position="254"/>
    </location>
</feature>
<feature type="region of interest" description="Disordered" evidence="1">
    <location>
        <begin position="51"/>
        <end position="150"/>
    </location>
</feature>
<protein>
    <submittedName>
        <fullName evidence="3">Uncharacterized protein</fullName>
    </submittedName>
</protein>
<sequence length="490" mass="53127">MVNLKKCLGPLLALGYAVVVVFQVYLFYHFLEVALHGYWWTRTYCTPPQPTTPTNSPVSFLQMMPPPQTSPPSSIVEPDGPSPRLSSSSSSLSSDKELQASGSSGHFRSPSGSTKTAEAEDDVLARKDAAKDSRANNSNPSSGRRTRSRVLRSNDCQKQYGYIFPRMALCCQFVATYSTGLTTYFAWMIGVRRHGQFVYHHSLAALLTTILGLFSTAFWASGMVNDRLDHHWQFWPYVLSYIYVMVAVLPFLAINQDSSGFASTGTHRGPPRMTETEWLRWHRIRERTRQIDELVEAAGGGNVLYNQNPDGSYSLCRWRADSQGEVTNVKLPIEADVGAEGAAGTAGLDQASHSDQTSHLATLSPTATTGSEVRDSDILLVIPENEPPSRTAARNSPRTSFKKKKAQDEMPSGSIGLRPLSPSNPEPRANPPASAPTPPTGDTAASSVGASGPAIGGNDLGRPEEEDDRDEDESAPLLSADAKKASYGGS</sequence>
<feature type="compositionally biased region" description="Basic and acidic residues" evidence="1">
    <location>
        <begin position="123"/>
        <end position="134"/>
    </location>
</feature>
<keyword evidence="2" id="KW-0472">Membrane</keyword>
<evidence type="ECO:0000256" key="1">
    <source>
        <dbReference type="SAM" id="MobiDB-lite"/>
    </source>
</evidence>
<keyword evidence="2" id="KW-1133">Transmembrane helix</keyword>
<feature type="compositionally biased region" description="Acidic residues" evidence="1">
    <location>
        <begin position="464"/>
        <end position="474"/>
    </location>
</feature>
<proteinExistence type="predicted"/>
<keyword evidence="4" id="KW-1185">Reference proteome</keyword>
<accession>A0AAV4GGX2</accession>
<comment type="caution">
    <text evidence="3">The sequence shown here is derived from an EMBL/GenBank/DDBJ whole genome shotgun (WGS) entry which is preliminary data.</text>
</comment>
<evidence type="ECO:0000256" key="2">
    <source>
        <dbReference type="SAM" id="Phobius"/>
    </source>
</evidence>
<feature type="transmembrane region" description="Helical" evidence="2">
    <location>
        <begin position="203"/>
        <end position="222"/>
    </location>
</feature>
<dbReference type="AlphaFoldDB" id="A0AAV4GGX2"/>
<organism evidence="3 4">
    <name type="scientific">Elysia marginata</name>
    <dbReference type="NCBI Taxonomy" id="1093978"/>
    <lineage>
        <taxon>Eukaryota</taxon>
        <taxon>Metazoa</taxon>
        <taxon>Spiralia</taxon>
        <taxon>Lophotrochozoa</taxon>
        <taxon>Mollusca</taxon>
        <taxon>Gastropoda</taxon>
        <taxon>Heterobranchia</taxon>
        <taxon>Euthyneura</taxon>
        <taxon>Panpulmonata</taxon>
        <taxon>Sacoglossa</taxon>
        <taxon>Placobranchoidea</taxon>
        <taxon>Plakobranchidae</taxon>
        <taxon>Elysia</taxon>
    </lineage>
</organism>
<feature type="compositionally biased region" description="Polar residues" evidence="1">
    <location>
        <begin position="100"/>
        <end position="116"/>
    </location>
</feature>
<feature type="compositionally biased region" description="Pro residues" evidence="1">
    <location>
        <begin position="422"/>
        <end position="439"/>
    </location>
</feature>
<evidence type="ECO:0000313" key="3">
    <source>
        <dbReference type="EMBL" id="GFR83630.1"/>
    </source>
</evidence>
<dbReference type="EMBL" id="BMAT01004924">
    <property type="protein sequence ID" value="GFR83630.1"/>
    <property type="molecule type" value="Genomic_DNA"/>
</dbReference>
<dbReference type="Proteomes" id="UP000762676">
    <property type="component" value="Unassembled WGS sequence"/>
</dbReference>
<feature type="transmembrane region" description="Helical" evidence="2">
    <location>
        <begin position="7"/>
        <end position="28"/>
    </location>
</feature>
<gene>
    <name evidence="3" type="ORF">ElyMa_002397000</name>
</gene>
<keyword evidence="2" id="KW-0812">Transmembrane</keyword>
<evidence type="ECO:0000313" key="4">
    <source>
        <dbReference type="Proteomes" id="UP000762676"/>
    </source>
</evidence>
<feature type="region of interest" description="Disordered" evidence="1">
    <location>
        <begin position="345"/>
        <end position="490"/>
    </location>
</feature>
<feature type="transmembrane region" description="Helical" evidence="2">
    <location>
        <begin position="173"/>
        <end position="191"/>
    </location>
</feature>